<proteinExistence type="predicted"/>
<dbReference type="EMBL" id="AUPL01004969">
    <property type="protein sequence ID" value="ESL07343.1"/>
    <property type="molecule type" value="Genomic_DNA"/>
</dbReference>
<name>A0A061IW16_TRYRA</name>
<dbReference type="VEuPathDB" id="TriTrypDB:TRSC58_04969"/>
<sequence>MSALQGAANVFGRGTAAGDAIYRCYARPTKESTLDPELLARLQKMRAEREAAEAAMLRPKPVPKSKAMISRPRVGLGQRMTEEDIAKRRLAALPRKKREEHIQRELRACRPSSPPAYARPPITVAEKERLGQIFQFGEQPAKPSEFTGANRVRYAMIDQHFRLKDRFDTLQKQYESLREELRKVQEQSHDSTAPETSSEVKDTANTCIAPVDKNIGRFHRRDPLKALERRILEQKLAESIEDVVREMKLIDADLRQLDENEANRQSLEL</sequence>
<gene>
    <name evidence="2" type="ORF">TRSC58_04969</name>
</gene>
<protein>
    <submittedName>
        <fullName evidence="2">Uncharacterized protein</fullName>
    </submittedName>
</protein>
<feature type="region of interest" description="Disordered" evidence="1">
    <location>
        <begin position="181"/>
        <end position="205"/>
    </location>
</feature>
<comment type="caution">
    <text evidence="2">The sequence shown here is derived from an EMBL/GenBank/DDBJ whole genome shotgun (WGS) entry which is preliminary data.</text>
</comment>
<evidence type="ECO:0000313" key="2">
    <source>
        <dbReference type="EMBL" id="ESL07343.1"/>
    </source>
</evidence>
<evidence type="ECO:0000313" key="3">
    <source>
        <dbReference type="Proteomes" id="UP000031737"/>
    </source>
</evidence>
<dbReference type="OrthoDB" id="272083at2759"/>
<dbReference type="Proteomes" id="UP000031737">
    <property type="component" value="Unassembled WGS sequence"/>
</dbReference>
<accession>A0A061IW16</accession>
<reference evidence="2 3" key="1">
    <citation type="submission" date="2013-07" db="EMBL/GenBank/DDBJ databases">
        <authorList>
            <person name="Stoco P.H."/>
            <person name="Wagner G."/>
            <person name="Gerber A."/>
            <person name="Zaha A."/>
            <person name="Thompson C."/>
            <person name="Bartholomeu D.C."/>
            <person name="Luckemeyer D.D."/>
            <person name="Bahia D."/>
            <person name="Loreto E."/>
            <person name="Prestes E.B."/>
            <person name="Lima F.M."/>
            <person name="Rodrigues-Luiz G."/>
            <person name="Vallejo G.A."/>
            <person name="Filho J.F."/>
            <person name="Monteiro K.M."/>
            <person name="Tyler K.M."/>
            <person name="de Almeida L.G."/>
            <person name="Ortiz M.F."/>
            <person name="Siervo M.A."/>
            <person name="de Moraes M.H."/>
            <person name="Cunha O.L."/>
            <person name="Mendonca-Neto R."/>
            <person name="Silva R."/>
            <person name="Teixeira S.M."/>
            <person name="Murta S.M."/>
            <person name="Sincero T.C."/>
            <person name="Mendes T.A."/>
            <person name="Urmenyi T.P."/>
            <person name="Silva V.G."/>
            <person name="da Rocha W.D."/>
            <person name="Andersson B."/>
            <person name="Romanha A.J."/>
            <person name="Steindel M."/>
            <person name="de Vasconcelos A.T."/>
            <person name="Grisard E.C."/>
        </authorList>
    </citation>
    <scope>NUCLEOTIDE SEQUENCE [LARGE SCALE GENOMIC DNA]</scope>
    <source>
        <strain evidence="2 3">SC58</strain>
    </source>
</reference>
<dbReference type="AlphaFoldDB" id="A0A061IW16"/>
<keyword evidence="3" id="KW-1185">Reference proteome</keyword>
<evidence type="ECO:0000256" key="1">
    <source>
        <dbReference type="SAM" id="MobiDB-lite"/>
    </source>
</evidence>
<organism evidence="2 3">
    <name type="scientific">Trypanosoma rangeli SC58</name>
    <dbReference type="NCBI Taxonomy" id="429131"/>
    <lineage>
        <taxon>Eukaryota</taxon>
        <taxon>Discoba</taxon>
        <taxon>Euglenozoa</taxon>
        <taxon>Kinetoplastea</taxon>
        <taxon>Metakinetoplastina</taxon>
        <taxon>Trypanosomatida</taxon>
        <taxon>Trypanosomatidae</taxon>
        <taxon>Trypanosoma</taxon>
        <taxon>Herpetosoma</taxon>
    </lineage>
</organism>